<evidence type="ECO:0000256" key="2">
    <source>
        <dbReference type="ARBA" id="ARBA00023015"/>
    </source>
</evidence>
<evidence type="ECO:0000256" key="1">
    <source>
        <dbReference type="ARBA" id="ARBA00004123"/>
    </source>
</evidence>
<dbReference type="Proteomes" id="UP001341840">
    <property type="component" value="Unassembled WGS sequence"/>
</dbReference>
<dbReference type="PANTHER" id="PTHR34269">
    <property type="entry name" value="TRANSCRIPTION FACTOR B3-DOMAIN FAMILY-RELATED"/>
    <property type="match status" value="1"/>
</dbReference>
<keyword evidence="7" id="KW-1185">Reference proteome</keyword>
<keyword evidence="5" id="KW-0539">Nucleus</keyword>
<name>A0ABU6WJ85_9FABA</name>
<reference evidence="6 7" key="1">
    <citation type="journal article" date="2023" name="Plants (Basel)">
        <title>Bridging the Gap: Combining Genomics and Transcriptomics Approaches to Understand Stylosanthes scabra, an Orphan Legume from the Brazilian Caatinga.</title>
        <authorList>
            <person name="Ferreira-Neto J.R.C."/>
            <person name="da Silva M.D."/>
            <person name="Binneck E."/>
            <person name="de Melo N.F."/>
            <person name="da Silva R.H."/>
            <person name="de Melo A.L.T.M."/>
            <person name="Pandolfi V."/>
            <person name="Bustamante F.O."/>
            <person name="Brasileiro-Vidal A.C."/>
            <person name="Benko-Iseppon A.M."/>
        </authorList>
    </citation>
    <scope>NUCLEOTIDE SEQUENCE [LARGE SCALE GENOMIC DNA]</scope>
    <source>
        <tissue evidence="6">Leaves</tissue>
    </source>
</reference>
<evidence type="ECO:0000256" key="3">
    <source>
        <dbReference type="ARBA" id="ARBA00023125"/>
    </source>
</evidence>
<sequence length="93" mass="10909">MMYDDPWKLKKVLNGSDVENMSSLLLLNYMAEKLVIEVAGYNLNDKEGIKLDICDVDTYSMHTLSLKSGNEFGFHWDPYARHFRFSILNRRMN</sequence>
<protein>
    <submittedName>
        <fullName evidence="6">Uncharacterized protein</fullName>
    </submittedName>
</protein>
<dbReference type="InterPro" id="IPR051442">
    <property type="entry name" value="B3_domain"/>
</dbReference>
<dbReference type="EMBL" id="JASCZI010181806">
    <property type="protein sequence ID" value="MED6185914.1"/>
    <property type="molecule type" value="Genomic_DNA"/>
</dbReference>
<keyword evidence="3" id="KW-0238">DNA-binding</keyword>
<evidence type="ECO:0000256" key="4">
    <source>
        <dbReference type="ARBA" id="ARBA00023163"/>
    </source>
</evidence>
<dbReference type="InterPro" id="IPR015300">
    <property type="entry name" value="DNA-bd_pseudobarrel_sf"/>
</dbReference>
<dbReference type="PANTHER" id="PTHR34269:SF11">
    <property type="entry name" value="B3 DOMAIN PROTEIN"/>
    <property type="match status" value="1"/>
</dbReference>
<evidence type="ECO:0000256" key="5">
    <source>
        <dbReference type="ARBA" id="ARBA00023242"/>
    </source>
</evidence>
<accession>A0ABU6WJ85</accession>
<dbReference type="Gene3D" id="2.40.330.10">
    <property type="entry name" value="DNA-binding pseudobarrel domain"/>
    <property type="match status" value="1"/>
</dbReference>
<comment type="caution">
    <text evidence="6">The sequence shown here is derived from an EMBL/GenBank/DDBJ whole genome shotgun (WGS) entry which is preliminary data.</text>
</comment>
<keyword evidence="4" id="KW-0804">Transcription</keyword>
<gene>
    <name evidence="6" type="ORF">PIB30_061723</name>
</gene>
<evidence type="ECO:0000313" key="6">
    <source>
        <dbReference type="EMBL" id="MED6185914.1"/>
    </source>
</evidence>
<comment type="subcellular location">
    <subcellularLocation>
        <location evidence="1">Nucleus</location>
    </subcellularLocation>
</comment>
<organism evidence="6 7">
    <name type="scientific">Stylosanthes scabra</name>
    <dbReference type="NCBI Taxonomy" id="79078"/>
    <lineage>
        <taxon>Eukaryota</taxon>
        <taxon>Viridiplantae</taxon>
        <taxon>Streptophyta</taxon>
        <taxon>Embryophyta</taxon>
        <taxon>Tracheophyta</taxon>
        <taxon>Spermatophyta</taxon>
        <taxon>Magnoliopsida</taxon>
        <taxon>eudicotyledons</taxon>
        <taxon>Gunneridae</taxon>
        <taxon>Pentapetalae</taxon>
        <taxon>rosids</taxon>
        <taxon>fabids</taxon>
        <taxon>Fabales</taxon>
        <taxon>Fabaceae</taxon>
        <taxon>Papilionoideae</taxon>
        <taxon>50 kb inversion clade</taxon>
        <taxon>dalbergioids sensu lato</taxon>
        <taxon>Dalbergieae</taxon>
        <taxon>Pterocarpus clade</taxon>
        <taxon>Stylosanthes</taxon>
    </lineage>
</organism>
<keyword evidence="2" id="KW-0805">Transcription regulation</keyword>
<proteinExistence type="predicted"/>
<evidence type="ECO:0000313" key="7">
    <source>
        <dbReference type="Proteomes" id="UP001341840"/>
    </source>
</evidence>